<keyword evidence="8" id="KW-0175">Coiled coil</keyword>
<feature type="coiled-coil region" evidence="8">
    <location>
        <begin position="181"/>
        <end position="215"/>
    </location>
</feature>
<comment type="subcellular location">
    <subcellularLocation>
        <location evidence="1">Cell outer membrane</location>
    </subcellularLocation>
</comment>
<evidence type="ECO:0000256" key="7">
    <source>
        <dbReference type="ARBA" id="ARBA00023237"/>
    </source>
</evidence>
<dbReference type="EMBL" id="QRDP01000004">
    <property type="protein sequence ID" value="RED15753.1"/>
    <property type="molecule type" value="Genomic_DNA"/>
</dbReference>
<keyword evidence="5" id="KW-0812">Transmembrane</keyword>
<evidence type="ECO:0000256" key="9">
    <source>
        <dbReference type="SAM" id="SignalP"/>
    </source>
</evidence>
<evidence type="ECO:0000256" key="3">
    <source>
        <dbReference type="ARBA" id="ARBA00022448"/>
    </source>
</evidence>
<evidence type="ECO:0000256" key="4">
    <source>
        <dbReference type="ARBA" id="ARBA00022452"/>
    </source>
</evidence>
<evidence type="ECO:0000256" key="8">
    <source>
        <dbReference type="SAM" id="Coils"/>
    </source>
</evidence>
<dbReference type="RefSeq" id="WP_245953656.1">
    <property type="nucleotide sequence ID" value="NZ_QRDP01000004.1"/>
</dbReference>
<sequence length="482" mass="51965">MAAKANILFIGAASAAFMLSAPASAETLRDALMQAYQTNPTLNAARAGQRANDENVPLTLADGRPSVSVSGFYNENVRTSANSFTAPSRITGAQADATLPIYQGGAVRNRIQAARQRVEAGQADLRSTEANLFAQVVGAYLDVISNRNIVELNANQVRVLDTNLQATSDRFEIGDLTRTDVAQAEARLSTARGNLETAQAELAAAEENYLRLVGEWPENLDPPPPLPALPNSPNAAEDIAIVHNPDLISAQRNAEAARRDIAAARGARLPQLEAFARGNYNNYLNTLGGPIGNQFVQEETTATVGLRATLPIYQGGRPAARVRQTQAQRVQAMETVIATERAVVADVRAAFSRYRASLQVIEATETAVEANELALEGVRAENSVGLRTILDILNAEQELLNSQVDLVTARRNAYVAGFNLLAAMGKAEAQDLGLDGGAFYDPAVNYRRVDNQWFDWNDDPRPVTQSTRTVDNAERVVTTPEN</sequence>
<dbReference type="Proteomes" id="UP000256310">
    <property type="component" value="Unassembled WGS sequence"/>
</dbReference>
<protein>
    <submittedName>
        <fullName evidence="10">Outer membrane protein</fullName>
    </submittedName>
</protein>
<comment type="caution">
    <text evidence="10">The sequence shown here is derived from an EMBL/GenBank/DDBJ whole genome shotgun (WGS) entry which is preliminary data.</text>
</comment>
<organism evidence="10 11">
    <name type="scientific">Parasphingopyxis lamellibrachiae</name>
    <dbReference type="NCBI Taxonomy" id="680125"/>
    <lineage>
        <taxon>Bacteria</taxon>
        <taxon>Pseudomonadati</taxon>
        <taxon>Pseudomonadota</taxon>
        <taxon>Alphaproteobacteria</taxon>
        <taxon>Sphingomonadales</taxon>
        <taxon>Sphingomonadaceae</taxon>
        <taxon>Parasphingopyxis</taxon>
    </lineage>
</organism>
<evidence type="ECO:0000256" key="6">
    <source>
        <dbReference type="ARBA" id="ARBA00023136"/>
    </source>
</evidence>
<dbReference type="GO" id="GO:0015288">
    <property type="term" value="F:porin activity"/>
    <property type="evidence" value="ECO:0007669"/>
    <property type="project" value="TreeGrafter"/>
</dbReference>
<feature type="chain" id="PRO_5017549671" evidence="9">
    <location>
        <begin position="26"/>
        <end position="482"/>
    </location>
</feature>
<dbReference type="NCBIfam" id="TIGR01844">
    <property type="entry name" value="type_I_sec_TolC"/>
    <property type="match status" value="1"/>
</dbReference>
<reference evidence="10 11" key="1">
    <citation type="submission" date="2018-07" db="EMBL/GenBank/DDBJ databases">
        <title>Genomic Encyclopedia of Type Strains, Phase IV (KMG-IV): sequencing the most valuable type-strain genomes for metagenomic binning, comparative biology and taxonomic classification.</title>
        <authorList>
            <person name="Goeker M."/>
        </authorList>
    </citation>
    <scope>NUCLEOTIDE SEQUENCE [LARGE SCALE GENOMIC DNA]</scope>
    <source>
        <strain evidence="10 11">DSM 26725</strain>
    </source>
</reference>
<dbReference type="InterPro" id="IPR003423">
    <property type="entry name" value="OMP_efflux"/>
</dbReference>
<name>A0A3D9FDC2_9SPHN</name>
<proteinExistence type="inferred from homology"/>
<keyword evidence="6" id="KW-0472">Membrane</keyword>
<dbReference type="PANTHER" id="PTHR30026:SF22">
    <property type="entry name" value="OUTER MEMBRANE EFFLUX PROTEIN"/>
    <property type="match status" value="1"/>
</dbReference>
<dbReference type="InterPro" id="IPR051906">
    <property type="entry name" value="TolC-like"/>
</dbReference>
<evidence type="ECO:0000256" key="2">
    <source>
        <dbReference type="ARBA" id="ARBA00007613"/>
    </source>
</evidence>
<evidence type="ECO:0000256" key="1">
    <source>
        <dbReference type="ARBA" id="ARBA00004442"/>
    </source>
</evidence>
<dbReference type="PANTHER" id="PTHR30026">
    <property type="entry name" value="OUTER MEMBRANE PROTEIN TOLC"/>
    <property type="match status" value="1"/>
</dbReference>
<dbReference type="Pfam" id="PF02321">
    <property type="entry name" value="OEP"/>
    <property type="match status" value="2"/>
</dbReference>
<evidence type="ECO:0000313" key="10">
    <source>
        <dbReference type="EMBL" id="RED15753.1"/>
    </source>
</evidence>
<keyword evidence="4" id="KW-1134">Transmembrane beta strand</keyword>
<dbReference type="SUPFAM" id="SSF56954">
    <property type="entry name" value="Outer membrane efflux proteins (OEP)"/>
    <property type="match status" value="1"/>
</dbReference>
<keyword evidence="7" id="KW-0998">Cell outer membrane</keyword>
<comment type="similarity">
    <text evidence="2">Belongs to the outer membrane factor (OMF) (TC 1.B.17) family.</text>
</comment>
<dbReference type="GO" id="GO:0009279">
    <property type="term" value="C:cell outer membrane"/>
    <property type="evidence" value="ECO:0007669"/>
    <property type="project" value="UniProtKB-SubCell"/>
</dbReference>
<keyword evidence="11" id="KW-1185">Reference proteome</keyword>
<dbReference type="AlphaFoldDB" id="A0A3D9FDC2"/>
<keyword evidence="9" id="KW-0732">Signal</keyword>
<dbReference type="GO" id="GO:0015562">
    <property type="term" value="F:efflux transmembrane transporter activity"/>
    <property type="evidence" value="ECO:0007669"/>
    <property type="project" value="InterPro"/>
</dbReference>
<evidence type="ECO:0000256" key="5">
    <source>
        <dbReference type="ARBA" id="ARBA00022692"/>
    </source>
</evidence>
<keyword evidence="3" id="KW-0813">Transport</keyword>
<dbReference type="InterPro" id="IPR010130">
    <property type="entry name" value="T1SS_OMP_TolC"/>
</dbReference>
<evidence type="ECO:0000313" key="11">
    <source>
        <dbReference type="Proteomes" id="UP000256310"/>
    </source>
</evidence>
<accession>A0A3D9FDC2</accession>
<feature type="signal peptide" evidence="9">
    <location>
        <begin position="1"/>
        <end position="25"/>
    </location>
</feature>
<gene>
    <name evidence="10" type="ORF">DFR46_0758</name>
</gene>
<dbReference type="Gene3D" id="1.20.1600.10">
    <property type="entry name" value="Outer membrane efflux proteins (OEP)"/>
    <property type="match status" value="1"/>
</dbReference>
<dbReference type="GO" id="GO:1990281">
    <property type="term" value="C:efflux pump complex"/>
    <property type="evidence" value="ECO:0007669"/>
    <property type="project" value="TreeGrafter"/>
</dbReference>